<dbReference type="InterPro" id="IPR027794">
    <property type="entry name" value="tRNase_Z_dom"/>
</dbReference>
<keyword evidence="9" id="KW-0378">Hydrolase</keyword>
<dbReference type="Gene3D" id="3.60.15.10">
    <property type="entry name" value="Ribonuclease Z/Hydroxyacylglutathione hydrolase-like"/>
    <property type="match status" value="2"/>
</dbReference>
<dbReference type="GO" id="GO:1990180">
    <property type="term" value="P:mitochondrial tRNA 3'-end processing"/>
    <property type="evidence" value="ECO:0007669"/>
    <property type="project" value="TreeGrafter"/>
</dbReference>
<dbReference type="PANTHER" id="PTHR12553">
    <property type="entry name" value="ZINC PHOSPHODIESTERASE ELAC PROTEIN 2"/>
    <property type="match status" value="1"/>
</dbReference>
<dbReference type="GO" id="GO:0005739">
    <property type="term" value="C:mitochondrion"/>
    <property type="evidence" value="ECO:0007669"/>
    <property type="project" value="TreeGrafter"/>
</dbReference>
<proteinExistence type="inferred from homology"/>
<evidence type="ECO:0000256" key="2">
    <source>
        <dbReference type="ARBA" id="ARBA00001947"/>
    </source>
</evidence>
<evidence type="ECO:0000256" key="5">
    <source>
        <dbReference type="ARBA" id="ARBA00022694"/>
    </source>
</evidence>
<dbReference type="AlphaFoldDB" id="A0AAV7ZZL8"/>
<evidence type="ECO:0000259" key="12">
    <source>
        <dbReference type="Pfam" id="PF13691"/>
    </source>
</evidence>
<feature type="compositionally biased region" description="Low complexity" evidence="11">
    <location>
        <begin position="375"/>
        <end position="390"/>
    </location>
</feature>
<dbReference type="Pfam" id="PF23023">
    <property type="entry name" value="Anti-Pycsar_Apyc1"/>
    <property type="match status" value="1"/>
</dbReference>
<evidence type="ECO:0000256" key="11">
    <source>
        <dbReference type="SAM" id="MobiDB-lite"/>
    </source>
</evidence>
<evidence type="ECO:0000256" key="9">
    <source>
        <dbReference type="ARBA" id="ARBA00022801"/>
    </source>
</evidence>
<accession>A0AAV7ZZL8</accession>
<evidence type="ECO:0000256" key="6">
    <source>
        <dbReference type="ARBA" id="ARBA00022722"/>
    </source>
</evidence>
<feature type="region of interest" description="Disordered" evidence="11">
    <location>
        <begin position="371"/>
        <end position="390"/>
    </location>
</feature>
<evidence type="ECO:0000256" key="4">
    <source>
        <dbReference type="ARBA" id="ARBA00012477"/>
    </source>
</evidence>
<feature type="compositionally biased region" description="Basic and acidic residues" evidence="11">
    <location>
        <begin position="398"/>
        <end position="409"/>
    </location>
</feature>
<dbReference type="Proteomes" id="UP001146793">
    <property type="component" value="Unassembled WGS sequence"/>
</dbReference>
<evidence type="ECO:0000256" key="3">
    <source>
        <dbReference type="ARBA" id="ARBA00007823"/>
    </source>
</evidence>
<dbReference type="Pfam" id="PF13691">
    <property type="entry name" value="Lactamase_B_4"/>
    <property type="match status" value="1"/>
</dbReference>
<feature type="region of interest" description="Disordered" evidence="11">
    <location>
        <begin position="587"/>
        <end position="639"/>
    </location>
</feature>
<keyword evidence="8" id="KW-0255">Endonuclease</keyword>
<evidence type="ECO:0000256" key="10">
    <source>
        <dbReference type="ARBA" id="ARBA00022833"/>
    </source>
</evidence>
<feature type="region of interest" description="Disordered" evidence="11">
    <location>
        <begin position="447"/>
        <end position="481"/>
    </location>
</feature>
<feature type="compositionally biased region" description="Basic and acidic residues" evidence="11">
    <location>
        <begin position="610"/>
        <end position="639"/>
    </location>
</feature>
<dbReference type="CDD" id="cd07718">
    <property type="entry name" value="RNaseZ_ELAC1_ELAC2-C-term-like_MBL-fold"/>
    <property type="match status" value="1"/>
</dbReference>
<reference evidence="13" key="1">
    <citation type="submission" date="2022-08" db="EMBL/GenBank/DDBJ databases">
        <title>Novel sulphate-reducing endosymbionts in the free-living metamonad Anaeramoeba.</title>
        <authorList>
            <person name="Jerlstrom-Hultqvist J."/>
            <person name="Cepicka I."/>
            <person name="Gallot-Lavallee L."/>
            <person name="Salas-Leiva D."/>
            <person name="Curtis B.A."/>
            <person name="Zahonova K."/>
            <person name="Pipaliya S."/>
            <person name="Dacks J."/>
            <person name="Roger A.J."/>
        </authorList>
    </citation>
    <scope>NUCLEOTIDE SEQUENCE</scope>
    <source>
        <strain evidence="13">Busselton2</strain>
    </source>
</reference>
<protein>
    <recommendedName>
        <fullName evidence="4">ribonuclease Z</fullName>
        <ecNumber evidence="4">3.1.26.11</ecNumber>
    </recommendedName>
</protein>
<dbReference type="PANTHER" id="PTHR12553:SF49">
    <property type="entry name" value="ZINC PHOSPHODIESTERASE ELAC PROTEIN 2"/>
    <property type="match status" value="1"/>
</dbReference>
<keyword evidence="6" id="KW-0540">Nuclease</keyword>
<evidence type="ECO:0000256" key="7">
    <source>
        <dbReference type="ARBA" id="ARBA00022723"/>
    </source>
</evidence>
<dbReference type="GO" id="GO:0042781">
    <property type="term" value="F:3'-tRNA processing endoribonuclease activity"/>
    <property type="evidence" value="ECO:0007669"/>
    <property type="project" value="UniProtKB-EC"/>
</dbReference>
<dbReference type="EC" id="3.1.26.11" evidence="4"/>
<feature type="domain" description="tRNase Z endonuclease" evidence="12">
    <location>
        <begin position="15"/>
        <end position="61"/>
    </location>
</feature>
<comment type="similarity">
    <text evidence="3">Belongs to the RNase Z family.</text>
</comment>
<dbReference type="InterPro" id="IPR047151">
    <property type="entry name" value="RNZ2-like"/>
</dbReference>
<evidence type="ECO:0000313" key="13">
    <source>
        <dbReference type="EMBL" id="KAJ3445875.1"/>
    </source>
</evidence>
<keyword evidence="7" id="KW-0479">Metal-binding</keyword>
<organism evidence="13 14">
    <name type="scientific">Anaeramoeba flamelloides</name>
    <dbReference type="NCBI Taxonomy" id="1746091"/>
    <lineage>
        <taxon>Eukaryota</taxon>
        <taxon>Metamonada</taxon>
        <taxon>Anaeramoebidae</taxon>
        <taxon>Anaeramoeba</taxon>
    </lineage>
</organism>
<sequence>MRIWLEIVGNSNGVTNSSLLLCFDKRRFLFNCDEGIHRLSKEYKLGFSKLKGIFLTQITQTQISGLGNLLFSLGIQSSKKNTNMHIYGPQHTIPMATSLCEVTSHRGHKLIIHEQLKSDIILQEKLFRIRSIVLRDRKMENYKDNNKENENSTINQTQKVCTLDLENSSKNLQAKSIENIQNKDRKSLIYIVQFNQLKGRFNSEKAKQLGLTENRDIKIIYRGENVTLKNGNIIKPTDVIGPKIDVPPFAIIDIPEHSFLNELIECKEFDPFIRTKENKQIVKEFSSMFYWINNEILLDDRFREWIIKFGPKTKHIFLNKQNEFQLPTNISFRSSFFYRNKLNLIDSKLFPINKKHLIDFEEEKTINEKKVLTKNNNNNENENGNENENVKIYKNKNKNKDENENENKNKNKKQYVSENKGLVEEEEEEGEKEMIDLNKKKAFQLEEKNEQENENKNETQKEQEKKGKKQKTKKTNSGIEKNNERAMEITKTLQQEIKNWHKVNQLDDENENSKKKKIKLPTESYFGKNQMRFYFIPIKQFGFDFTQVIKMEHQYEIQKNGLAALKIFLNDYENVKKNEITNEKKVLTENNKNNENENENVKIYKNKNYKKNENENENKNKKQYESENKDLMEEKKEKGEEEEERCNKVVINKINENNNNTYFNNEKNKNNFQKNNTKQLEKLFQEIVFLGTGSGVPSTIRNVSGIFIRITKKFNILLDCGEGSYGQLLTFYGDKIKKHLQNLKFIWISHLHADHHLGLMKMLKMRETLYLNQFGSLDDYKSPLVIGPAIIRKFINSINRITNELTIFEMYDHEILNNFKKIINNDQNFTILKKFQQIIQVPMLHANHSYGIVLIRNDMKLVYSGDGMPTKELISAGMNSQILIHESTFNESNQQLALKYNHSTIKEALEVSKNMNAKWLILTHFSPRYQKKDFSQFLKENIGLAFDLISITPKSITRVDKISQTLHQLLNDF</sequence>
<feature type="region of interest" description="Disordered" evidence="11">
    <location>
        <begin position="396"/>
        <end position="434"/>
    </location>
</feature>
<dbReference type="InterPro" id="IPR036866">
    <property type="entry name" value="RibonucZ/Hydroxyglut_hydro"/>
</dbReference>
<feature type="compositionally biased region" description="Basic and acidic residues" evidence="11">
    <location>
        <begin position="587"/>
        <end position="602"/>
    </location>
</feature>
<evidence type="ECO:0000313" key="14">
    <source>
        <dbReference type="Proteomes" id="UP001146793"/>
    </source>
</evidence>
<dbReference type="SUPFAM" id="SSF56281">
    <property type="entry name" value="Metallo-hydrolase/oxidoreductase"/>
    <property type="match status" value="2"/>
</dbReference>
<comment type="cofactor">
    <cofactor evidence="2">
        <name>Zn(2+)</name>
        <dbReference type="ChEBI" id="CHEBI:29105"/>
    </cofactor>
</comment>
<name>A0AAV7ZZL8_9EUKA</name>
<evidence type="ECO:0000256" key="1">
    <source>
        <dbReference type="ARBA" id="ARBA00000402"/>
    </source>
</evidence>
<dbReference type="EMBL" id="JANTQA010000023">
    <property type="protein sequence ID" value="KAJ3445875.1"/>
    <property type="molecule type" value="Genomic_DNA"/>
</dbReference>
<keyword evidence="5" id="KW-0819">tRNA processing</keyword>
<comment type="catalytic activity">
    <reaction evidence="1">
        <text>Endonucleolytic cleavage of RNA, removing extra 3' nucleotides from tRNA precursor, generating 3' termini of tRNAs. A 3'-hydroxy group is left at the tRNA terminus and a 5'-phosphoryl group is left at the trailer molecule.</text>
        <dbReference type="EC" id="3.1.26.11"/>
    </reaction>
</comment>
<feature type="compositionally biased region" description="Basic and acidic residues" evidence="11">
    <location>
        <begin position="447"/>
        <end position="465"/>
    </location>
</feature>
<comment type="caution">
    <text evidence="13">The sequence shown here is derived from an EMBL/GenBank/DDBJ whole genome shotgun (WGS) entry which is preliminary data.</text>
</comment>
<gene>
    <name evidence="13" type="ORF">M0812_11763</name>
</gene>
<keyword evidence="10" id="KW-0862">Zinc</keyword>
<evidence type="ECO:0000256" key="8">
    <source>
        <dbReference type="ARBA" id="ARBA00022759"/>
    </source>
</evidence>
<dbReference type="GO" id="GO:0046872">
    <property type="term" value="F:metal ion binding"/>
    <property type="evidence" value="ECO:0007669"/>
    <property type="project" value="UniProtKB-KW"/>
</dbReference>